<accession>A0A1C4U4D9</accession>
<organism evidence="1 2">
    <name type="scientific">Micromonospora coriariae</name>
    <dbReference type="NCBI Taxonomy" id="285665"/>
    <lineage>
        <taxon>Bacteria</taxon>
        <taxon>Bacillati</taxon>
        <taxon>Actinomycetota</taxon>
        <taxon>Actinomycetes</taxon>
        <taxon>Micromonosporales</taxon>
        <taxon>Micromonosporaceae</taxon>
        <taxon>Micromonospora</taxon>
    </lineage>
</organism>
<evidence type="ECO:0008006" key="3">
    <source>
        <dbReference type="Google" id="ProtNLM"/>
    </source>
</evidence>
<evidence type="ECO:0000313" key="1">
    <source>
        <dbReference type="EMBL" id="SCE66575.1"/>
    </source>
</evidence>
<proteinExistence type="predicted"/>
<protein>
    <recommendedName>
        <fullName evidence="3">EthD domain-containing protein</fullName>
    </recommendedName>
</protein>
<name>A0A1C4U4D9_9ACTN</name>
<dbReference type="EMBL" id="LT607412">
    <property type="protein sequence ID" value="SCE66575.1"/>
    <property type="molecule type" value="Genomic_DNA"/>
</dbReference>
<dbReference type="RefSeq" id="WP_089016420.1">
    <property type="nucleotide sequence ID" value="NZ_LT607412.1"/>
</dbReference>
<sequence>MIKTILGYEIEEGVSPEEYERWLFDVHAPDLLANPYLDRIVFNKVLRPVRQASGGTASVPDGYTFYRIAEMHYADEEAYANYLRWFEEHPLPAERGPAGRTKFKFYLVTESTEVNRE</sequence>
<dbReference type="SUPFAM" id="SSF54909">
    <property type="entry name" value="Dimeric alpha+beta barrel"/>
    <property type="match status" value="1"/>
</dbReference>
<evidence type="ECO:0000313" key="2">
    <source>
        <dbReference type="Proteomes" id="UP000198243"/>
    </source>
</evidence>
<dbReference type="Gene3D" id="3.30.70.100">
    <property type="match status" value="1"/>
</dbReference>
<dbReference type="InterPro" id="IPR011008">
    <property type="entry name" value="Dimeric_a/b-barrel"/>
</dbReference>
<gene>
    <name evidence="1" type="ORF">GA0070607_0135</name>
</gene>
<reference evidence="2" key="1">
    <citation type="submission" date="2016-06" db="EMBL/GenBank/DDBJ databases">
        <authorList>
            <person name="Varghese N."/>
            <person name="Submissions Spin"/>
        </authorList>
    </citation>
    <scope>NUCLEOTIDE SEQUENCE [LARGE SCALE GENOMIC DNA]</scope>
    <source>
        <strain evidence="2">DSM 44875</strain>
    </source>
</reference>
<dbReference type="OrthoDB" id="3374972at2"/>
<dbReference type="AlphaFoldDB" id="A0A1C4U4D9"/>
<dbReference type="Proteomes" id="UP000198243">
    <property type="component" value="Chromosome I"/>
</dbReference>
<keyword evidence="2" id="KW-1185">Reference proteome</keyword>